<keyword evidence="2" id="KW-0614">Plasmid</keyword>
<sequence length="195" mass="21574">MPLDHHTQATAGQPVTKHGLRNPHPSNPYLHHRHDRPPHRNTQREEETKGTTAAPARERRPPSSSRNHQCPIPQSQKSPLPSLGAEPGTQPDLPHGQQSASPGQSLGPPSPVPRIAAWSTAHRAAPNDHRAQFSGRHYTRSTQAKPIDHRAHDLAWPISRLPLRQAHDPPRPILRMAARSPRIKKSPGTTRHQGS</sequence>
<evidence type="ECO:0000313" key="3">
    <source>
        <dbReference type="Proteomes" id="UP000002287"/>
    </source>
</evidence>
<organism evidence="2 3">
    <name type="scientific">Burkholderia vietnamiensis (strain G4 / LMG 22486)</name>
    <name type="common">Burkholderia cepacia (strain R1808)</name>
    <dbReference type="NCBI Taxonomy" id="269482"/>
    <lineage>
        <taxon>Bacteria</taxon>
        <taxon>Pseudomonadati</taxon>
        <taxon>Pseudomonadota</taxon>
        <taxon>Betaproteobacteria</taxon>
        <taxon>Burkholderiales</taxon>
        <taxon>Burkholderiaceae</taxon>
        <taxon>Burkholderia</taxon>
        <taxon>Burkholderia cepacia complex</taxon>
    </lineage>
</organism>
<gene>
    <name evidence="2" type="ordered locus">Bcep1808_6853</name>
</gene>
<evidence type="ECO:0000256" key="1">
    <source>
        <dbReference type="SAM" id="MobiDB-lite"/>
    </source>
</evidence>
<dbReference type="KEGG" id="bvi:Bcep1808_6853"/>
<dbReference type="HOGENOM" id="CLU_1394065_0_0_4"/>
<feature type="region of interest" description="Disordered" evidence="1">
    <location>
        <begin position="1"/>
        <end position="146"/>
    </location>
</feature>
<dbReference type="Proteomes" id="UP000002287">
    <property type="component" value="Plasmid pBVIE01"/>
</dbReference>
<dbReference type="EMBL" id="CP000617">
    <property type="protein sequence ID" value="ABO59740.1"/>
    <property type="molecule type" value="Genomic_DNA"/>
</dbReference>
<feature type="region of interest" description="Disordered" evidence="1">
    <location>
        <begin position="162"/>
        <end position="195"/>
    </location>
</feature>
<protein>
    <submittedName>
        <fullName evidence="2">Uncharacterized protein</fullName>
    </submittedName>
</protein>
<name>A4JTY7_BURVG</name>
<geneLocation type="plasmid" evidence="2 3">
    <name>pBVIE01</name>
</geneLocation>
<accession>A4JTY7</accession>
<proteinExistence type="predicted"/>
<evidence type="ECO:0000313" key="2">
    <source>
        <dbReference type="EMBL" id="ABO59740.1"/>
    </source>
</evidence>
<dbReference type="AlphaFoldDB" id="A4JTY7"/>
<feature type="compositionally biased region" description="Basic residues" evidence="1">
    <location>
        <begin position="30"/>
        <end position="41"/>
    </location>
</feature>
<reference evidence="2 3" key="1">
    <citation type="submission" date="2007-03" db="EMBL/GenBank/DDBJ databases">
        <title>Complete sequence of plasmid pBVIE01 of Burkholderia vietnamiensis G4.</title>
        <authorList>
            <consortium name="US DOE Joint Genome Institute"/>
            <person name="Copeland A."/>
            <person name="Lucas S."/>
            <person name="Lapidus A."/>
            <person name="Barry K."/>
            <person name="Detter J.C."/>
            <person name="Glavina del Rio T."/>
            <person name="Hammon N."/>
            <person name="Israni S."/>
            <person name="Dalin E."/>
            <person name="Tice H."/>
            <person name="Pitluck S."/>
            <person name="Chain P."/>
            <person name="Malfatti S."/>
            <person name="Shin M."/>
            <person name="Vergez L."/>
            <person name="Schmutz J."/>
            <person name="Larimer F."/>
            <person name="Land M."/>
            <person name="Hauser L."/>
            <person name="Kyrpides N."/>
            <person name="Tiedje J."/>
            <person name="Richardson P."/>
        </authorList>
    </citation>
    <scope>NUCLEOTIDE SEQUENCE [LARGE SCALE GENOMIC DNA]</scope>
    <source>
        <strain evidence="3">G4 / LMG 22486</strain>
        <plasmid evidence="2 3">pBVIE01</plasmid>
    </source>
</reference>